<feature type="compositionally biased region" description="Basic residues" evidence="5">
    <location>
        <begin position="235"/>
        <end position="244"/>
    </location>
</feature>
<dbReference type="InterPro" id="IPR037682">
    <property type="entry name" value="TonB_C"/>
</dbReference>
<evidence type="ECO:0000259" key="7">
    <source>
        <dbReference type="PROSITE" id="PS52015"/>
    </source>
</evidence>
<keyword evidence="3" id="KW-1133">Transmembrane helix</keyword>
<dbReference type="SUPFAM" id="SSF74653">
    <property type="entry name" value="TolA/TonB C-terminal domain"/>
    <property type="match status" value="1"/>
</dbReference>
<keyword evidence="2" id="KW-0812">Transmembrane</keyword>
<evidence type="ECO:0000256" key="4">
    <source>
        <dbReference type="ARBA" id="ARBA00023136"/>
    </source>
</evidence>
<dbReference type="Proteomes" id="UP000237718">
    <property type="component" value="Unassembled WGS sequence"/>
</dbReference>
<dbReference type="AlphaFoldDB" id="A0A2T1AGD1"/>
<dbReference type="NCBIfam" id="TIGR01352">
    <property type="entry name" value="tonB_Cterm"/>
    <property type="match status" value="1"/>
</dbReference>
<dbReference type="GO" id="GO:0055085">
    <property type="term" value="P:transmembrane transport"/>
    <property type="evidence" value="ECO:0007669"/>
    <property type="project" value="InterPro"/>
</dbReference>
<evidence type="ECO:0000256" key="1">
    <source>
        <dbReference type="ARBA" id="ARBA00004167"/>
    </source>
</evidence>
<dbReference type="GO" id="GO:0016020">
    <property type="term" value="C:membrane"/>
    <property type="evidence" value="ECO:0007669"/>
    <property type="project" value="UniProtKB-SubCell"/>
</dbReference>
<dbReference type="InterPro" id="IPR006260">
    <property type="entry name" value="TonB/TolA_C"/>
</dbReference>
<feature type="compositionally biased region" description="Polar residues" evidence="5">
    <location>
        <begin position="185"/>
        <end position="194"/>
    </location>
</feature>
<keyword evidence="6" id="KW-0732">Signal</keyword>
<protein>
    <submittedName>
        <fullName evidence="8">Outer membrane transport energization protein TonB</fullName>
    </submittedName>
</protein>
<name>A0A2T1AGD1_TRISK</name>
<evidence type="ECO:0000256" key="2">
    <source>
        <dbReference type="ARBA" id="ARBA00022692"/>
    </source>
</evidence>
<sequence>MIPRSPLIASLSVCVALAAHAAFLVDMGAASVEIEGGGSVAPAALGSSFADLAQGRASPVEAETLPDTQQVTEPVQPTQTTLQPTAAPTSPAQDVTAVTPVSEASVQAVAPVEQPALSAPAPTSVSPTDAVSVVASVPVTKVAAVPQSDLAPDSGPRPPERPTPPPVEATKQPEKPAVKPATAASRGNSATNARAGTESGAEDQRAARASSARAGKSTDAGNAAASNYPGQVMRKISRQRKPRTSARGVAHIAFSIGAGGQLTTVRVAKSSGSAELDQLALQQIRRAGPFPPPPAGARTRFTIAIKGR</sequence>
<feature type="chain" id="PRO_5015467240" evidence="6">
    <location>
        <begin position="22"/>
        <end position="308"/>
    </location>
</feature>
<feature type="domain" description="TonB C-terminal" evidence="7">
    <location>
        <begin position="222"/>
        <end position="308"/>
    </location>
</feature>
<feature type="signal peptide" evidence="6">
    <location>
        <begin position="1"/>
        <end position="21"/>
    </location>
</feature>
<dbReference type="PROSITE" id="PS52015">
    <property type="entry name" value="TONB_CTD"/>
    <property type="match status" value="1"/>
</dbReference>
<dbReference type="Pfam" id="PF13103">
    <property type="entry name" value="TonB_2"/>
    <property type="match status" value="1"/>
</dbReference>
<evidence type="ECO:0000313" key="9">
    <source>
        <dbReference type="Proteomes" id="UP000237718"/>
    </source>
</evidence>
<comment type="caution">
    <text evidence="8">The sequence shown here is derived from an EMBL/GenBank/DDBJ whole genome shotgun (WGS) entry which is preliminary data.</text>
</comment>
<dbReference type="OrthoDB" id="7930032at2"/>
<evidence type="ECO:0000256" key="5">
    <source>
        <dbReference type="SAM" id="MobiDB-lite"/>
    </source>
</evidence>
<gene>
    <name evidence="8" type="ORF">CLV89_106183</name>
</gene>
<feature type="compositionally biased region" description="Low complexity" evidence="5">
    <location>
        <begin position="66"/>
        <end position="93"/>
    </location>
</feature>
<proteinExistence type="predicted"/>
<dbReference type="Gene3D" id="3.30.1150.10">
    <property type="match status" value="1"/>
</dbReference>
<organism evidence="8 9">
    <name type="scientific">Tritonibacter scottomollicae</name>
    <name type="common">Epibacterium scottomollicae</name>
    <dbReference type="NCBI Taxonomy" id="483013"/>
    <lineage>
        <taxon>Bacteria</taxon>
        <taxon>Pseudomonadati</taxon>
        <taxon>Pseudomonadota</taxon>
        <taxon>Alphaproteobacteria</taxon>
        <taxon>Rhodobacterales</taxon>
        <taxon>Paracoccaceae</taxon>
        <taxon>Tritonibacter</taxon>
    </lineage>
</organism>
<keyword evidence="4" id="KW-0472">Membrane</keyword>
<feature type="region of interest" description="Disordered" evidence="5">
    <location>
        <begin position="66"/>
        <end position="95"/>
    </location>
</feature>
<dbReference type="RefSeq" id="WP_106163905.1">
    <property type="nucleotide sequence ID" value="NZ_PVUF01000006.1"/>
</dbReference>
<dbReference type="EMBL" id="PVUF01000006">
    <property type="protein sequence ID" value="PRZ47650.1"/>
    <property type="molecule type" value="Genomic_DNA"/>
</dbReference>
<evidence type="ECO:0000313" key="8">
    <source>
        <dbReference type="EMBL" id="PRZ47650.1"/>
    </source>
</evidence>
<accession>A0A2T1AGD1</accession>
<reference evidence="8 9" key="1">
    <citation type="submission" date="2018-03" db="EMBL/GenBank/DDBJ databases">
        <title>Genomic Encyclopedia of Archaeal and Bacterial Type Strains, Phase II (KMG-II): from individual species to whole genera.</title>
        <authorList>
            <person name="Goeker M."/>
        </authorList>
    </citation>
    <scope>NUCLEOTIDE SEQUENCE [LARGE SCALE GENOMIC DNA]</scope>
    <source>
        <strain evidence="8 9">DSM 25328</strain>
    </source>
</reference>
<feature type="compositionally biased region" description="Pro residues" evidence="5">
    <location>
        <begin position="155"/>
        <end position="167"/>
    </location>
</feature>
<feature type="region of interest" description="Disordered" evidence="5">
    <location>
        <begin position="144"/>
        <end position="246"/>
    </location>
</feature>
<evidence type="ECO:0000256" key="3">
    <source>
        <dbReference type="ARBA" id="ARBA00022989"/>
    </source>
</evidence>
<evidence type="ECO:0000256" key="6">
    <source>
        <dbReference type="SAM" id="SignalP"/>
    </source>
</evidence>
<comment type="subcellular location">
    <subcellularLocation>
        <location evidence="1">Membrane</location>
        <topology evidence="1">Single-pass membrane protein</topology>
    </subcellularLocation>
</comment>